<evidence type="ECO:0000259" key="2">
    <source>
        <dbReference type="Pfam" id="PF14040"/>
    </source>
</evidence>
<evidence type="ECO:0000313" key="3">
    <source>
        <dbReference type="EMBL" id="MEV5505104.1"/>
    </source>
</evidence>
<reference evidence="3 4" key="1">
    <citation type="submission" date="2024-06" db="EMBL/GenBank/DDBJ databases">
        <title>The Natural Products Discovery Center: Release of the First 8490 Sequenced Strains for Exploring Actinobacteria Biosynthetic Diversity.</title>
        <authorList>
            <person name="Kalkreuter E."/>
            <person name="Kautsar S.A."/>
            <person name="Yang D."/>
            <person name="Bader C.D."/>
            <person name="Teijaro C.N."/>
            <person name="Fluegel L."/>
            <person name="Davis C.M."/>
            <person name="Simpson J.R."/>
            <person name="Lauterbach L."/>
            <person name="Steele A.D."/>
            <person name="Gui C."/>
            <person name="Meng S."/>
            <person name="Li G."/>
            <person name="Viehrig K."/>
            <person name="Ye F."/>
            <person name="Su P."/>
            <person name="Kiefer A.F."/>
            <person name="Nichols A."/>
            <person name="Cepeda A.J."/>
            <person name="Yan W."/>
            <person name="Fan B."/>
            <person name="Jiang Y."/>
            <person name="Adhikari A."/>
            <person name="Zheng C.-J."/>
            <person name="Schuster L."/>
            <person name="Cowan T.M."/>
            <person name="Smanski M.J."/>
            <person name="Chevrette M.G."/>
            <person name="De Carvalho L.P.S."/>
            <person name="Shen B."/>
        </authorList>
    </citation>
    <scope>NUCLEOTIDE SEQUENCE [LARGE SCALE GENOMIC DNA]</scope>
    <source>
        <strain evidence="3 4">NPDC052347</strain>
    </source>
</reference>
<keyword evidence="1" id="KW-0732">Signal</keyword>
<comment type="caution">
    <text evidence="3">The sequence shown here is derived from an EMBL/GenBank/DDBJ whole genome shotgun (WGS) entry which is preliminary data.</text>
</comment>
<dbReference type="PROSITE" id="PS51318">
    <property type="entry name" value="TAT"/>
    <property type="match status" value="1"/>
</dbReference>
<feature type="chain" id="PRO_5047026347" evidence="1">
    <location>
        <begin position="27"/>
        <end position="382"/>
    </location>
</feature>
<feature type="domain" description="Deoxyribonuclease NucA/NucB" evidence="2">
    <location>
        <begin position="282"/>
        <end position="378"/>
    </location>
</feature>
<keyword evidence="4" id="KW-1185">Reference proteome</keyword>
<feature type="signal peptide" evidence="1">
    <location>
        <begin position="1"/>
        <end position="26"/>
    </location>
</feature>
<name>A0ABV3JQE2_STRON</name>
<dbReference type="Pfam" id="PF14040">
    <property type="entry name" value="DNase_NucA_NucB"/>
    <property type="match status" value="1"/>
</dbReference>
<dbReference type="RefSeq" id="WP_153068688.1">
    <property type="nucleotide sequence ID" value="NZ_JBFAUK010000001.1"/>
</dbReference>
<dbReference type="InterPro" id="IPR029476">
    <property type="entry name" value="DNase_NucA_NucB"/>
</dbReference>
<gene>
    <name evidence="3" type="ORF">AB0L16_01300</name>
</gene>
<evidence type="ECO:0000313" key="4">
    <source>
        <dbReference type="Proteomes" id="UP001552594"/>
    </source>
</evidence>
<dbReference type="Proteomes" id="UP001552594">
    <property type="component" value="Unassembled WGS sequence"/>
</dbReference>
<dbReference type="InterPro" id="IPR006311">
    <property type="entry name" value="TAT_signal"/>
</dbReference>
<proteinExistence type="predicted"/>
<sequence length="382" mass="40437">MKGTTRRAVMASGAALALLVSGTGMAQAAAKPAPARYRLTVKTDLRAAEKPTLHNSRAAEANSRLAGIPGDPPGFCTDIPNPMTNAFLRTHLCERGLVTVSVWSPEKVLVGQARFHTYHETSLELRSTTWTEKVTVGPAATWGEGVGIRATLLSACGTSCHSTPGGALKAPFYLGSNSYSGSFTYSASVAKDQQITGRTVYGLTYYKPGDTFSAGSMTSGSAWRCDYVGSAPGCVYSDPRRVVVDSDKGQSKMASLPGIVDSIRGVQRAGLHIGKPGSSIPLTRATEAQKNANRNAVCGPNVKPGPGDIWWKVNPKDKGTQPSCDEYPFASTTQGGTAYAPPNRAIKWVPLSENNAQGAILKNFYDAYHILPGDNFYVNVGA</sequence>
<evidence type="ECO:0000256" key="1">
    <source>
        <dbReference type="SAM" id="SignalP"/>
    </source>
</evidence>
<protein>
    <submittedName>
        <fullName evidence="3">NucA/NucB deoxyribonuclease domain-containing protein</fullName>
    </submittedName>
</protein>
<organism evidence="3 4">
    <name type="scientific">Streptomyces orinoci</name>
    <name type="common">Streptoverticillium orinoci</name>
    <dbReference type="NCBI Taxonomy" id="67339"/>
    <lineage>
        <taxon>Bacteria</taxon>
        <taxon>Bacillati</taxon>
        <taxon>Actinomycetota</taxon>
        <taxon>Actinomycetes</taxon>
        <taxon>Kitasatosporales</taxon>
        <taxon>Streptomycetaceae</taxon>
        <taxon>Streptomyces</taxon>
    </lineage>
</organism>
<accession>A0ABV3JQE2</accession>
<dbReference type="EMBL" id="JBFAUK010000001">
    <property type="protein sequence ID" value="MEV5505104.1"/>
    <property type="molecule type" value="Genomic_DNA"/>
</dbReference>